<feature type="transmembrane region" description="Helical" evidence="5">
    <location>
        <begin position="103"/>
        <end position="124"/>
    </location>
</feature>
<gene>
    <name evidence="6" type="ORF">C7I84_17705</name>
</gene>
<reference evidence="6 7" key="1">
    <citation type="submission" date="2018-03" db="EMBL/GenBank/DDBJ databases">
        <title>The draft genome of Mesorhizobium sp. 6GN-30.</title>
        <authorList>
            <person name="Liu L."/>
            <person name="Li L."/>
            <person name="Wang T."/>
            <person name="Zhang X."/>
            <person name="Liang L."/>
        </authorList>
    </citation>
    <scope>NUCLEOTIDE SEQUENCE [LARGE SCALE GENOMIC DNA]</scope>
    <source>
        <strain evidence="6 7">6GN30</strain>
    </source>
</reference>
<dbReference type="GO" id="GO:0016020">
    <property type="term" value="C:membrane"/>
    <property type="evidence" value="ECO:0007669"/>
    <property type="project" value="UniProtKB-SubCell"/>
</dbReference>
<dbReference type="PANTHER" id="PTHR35814:SF1">
    <property type="entry name" value="GLUTATHIONE S-TRANSFERASE-RELATED"/>
    <property type="match status" value="1"/>
</dbReference>
<comment type="subcellular location">
    <subcellularLocation>
        <location evidence="1">Membrane</location>
    </subcellularLocation>
</comment>
<evidence type="ECO:0000256" key="5">
    <source>
        <dbReference type="SAM" id="Phobius"/>
    </source>
</evidence>
<keyword evidence="7" id="KW-1185">Reference proteome</keyword>
<dbReference type="Pfam" id="PF01124">
    <property type="entry name" value="MAPEG"/>
    <property type="match status" value="1"/>
</dbReference>
<dbReference type="EMBL" id="PXYK01000017">
    <property type="protein sequence ID" value="PSJ57481.1"/>
    <property type="molecule type" value="Genomic_DNA"/>
</dbReference>
<dbReference type="OrthoDB" id="7619858at2"/>
<feature type="transmembrane region" description="Helical" evidence="5">
    <location>
        <begin position="48"/>
        <end position="68"/>
    </location>
</feature>
<sequence>MPILPITSFLTAAFAIALVGLSFPISLRRLKVGDMVGDSNDDSLRRRIRAQGNFIEYVPLGLIGLGLVEAQASPAWLVVLIGGALALGRLLHAIGMFRSSASLRGIGMVLTYLALLLVAGRLLVSL</sequence>
<keyword evidence="2 5" id="KW-0812">Transmembrane</keyword>
<evidence type="ECO:0000256" key="3">
    <source>
        <dbReference type="ARBA" id="ARBA00022989"/>
    </source>
</evidence>
<dbReference type="SUPFAM" id="SSF161084">
    <property type="entry name" value="MAPEG domain-like"/>
    <property type="match status" value="1"/>
</dbReference>
<evidence type="ECO:0008006" key="8">
    <source>
        <dbReference type="Google" id="ProtNLM"/>
    </source>
</evidence>
<organism evidence="6 7">
    <name type="scientific">Kumtagia ephedrae</name>
    <dbReference type="NCBI Taxonomy" id="2116701"/>
    <lineage>
        <taxon>Bacteria</taxon>
        <taxon>Pseudomonadati</taxon>
        <taxon>Pseudomonadota</taxon>
        <taxon>Alphaproteobacteria</taxon>
        <taxon>Hyphomicrobiales</taxon>
        <taxon>Phyllobacteriaceae</taxon>
        <taxon>Kumtagia</taxon>
    </lineage>
</organism>
<evidence type="ECO:0000256" key="1">
    <source>
        <dbReference type="ARBA" id="ARBA00004370"/>
    </source>
</evidence>
<dbReference type="InterPro" id="IPR001129">
    <property type="entry name" value="Membr-assoc_MAPEG"/>
</dbReference>
<protein>
    <recommendedName>
        <fullName evidence="8">MAPEG family protein</fullName>
    </recommendedName>
</protein>
<dbReference type="PANTHER" id="PTHR35814">
    <property type="match status" value="1"/>
</dbReference>
<evidence type="ECO:0000313" key="7">
    <source>
        <dbReference type="Proteomes" id="UP000241229"/>
    </source>
</evidence>
<dbReference type="InterPro" id="IPR023352">
    <property type="entry name" value="MAPEG-like_dom_sf"/>
</dbReference>
<evidence type="ECO:0000256" key="2">
    <source>
        <dbReference type="ARBA" id="ARBA00022692"/>
    </source>
</evidence>
<name>A0A2P7S4V7_9HYPH</name>
<keyword evidence="4 5" id="KW-0472">Membrane</keyword>
<keyword evidence="3 5" id="KW-1133">Transmembrane helix</keyword>
<dbReference type="Proteomes" id="UP000241229">
    <property type="component" value="Unassembled WGS sequence"/>
</dbReference>
<comment type="caution">
    <text evidence="6">The sequence shown here is derived from an EMBL/GenBank/DDBJ whole genome shotgun (WGS) entry which is preliminary data.</text>
</comment>
<evidence type="ECO:0000256" key="4">
    <source>
        <dbReference type="ARBA" id="ARBA00023136"/>
    </source>
</evidence>
<feature type="transmembrane region" description="Helical" evidence="5">
    <location>
        <begin position="74"/>
        <end position="91"/>
    </location>
</feature>
<proteinExistence type="predicted"/>
<dbReference type="Gene3D" id="1.20.120.550">
    <property type="entry name" value="Membrane associated eicosanoid/glutathione metabolism-like domain"/>
    <property type="match status" value="1"/>
</dbReference>
<feature type="transmembrane region" description="Helical" evidence="5">
    <location>
        <begin position="6"/>
        <end position="27"/>
    </location>
</feature>
<dbReference type="AlphaFoldDB" id="A0A2P7S4V7"/>
<accession>A0A2P7S4V7</accession>
<evidence type="ECO:0000313" key="6">
    <source>
        <dbReference type="EMBL" id="PSJ57481.1"/>
    </source>
</evidence>